<evidence type="ECO:0000256" key="1">
    <source>
        <dbReference type="SAM" id="MobiDB-lite"/>
    </source>
</evidence>
<gene>
    <name evidence="2" type="ORF">NVS32_08445</name>
</gene>
<proteinExistence type="predicted"/>
<comment type="caution">
    <text evidence="2">The sequence shown here is derived from an EMBL/GenBank/DDBJ whole genome shotgun (WGS) entry which is preliminary data.</text>
</comment>
<name>A0ABT1Z9V7_9ACTN</name>
<sequence>MAEDEESFEDAELDFDELERDDDYDFGDQGGWADDDPETITLEYDDGTSEKCDVLGIFPYDGREYIALAPEDNQESLYLYGYVEHDDGTNDIVPIEDDAEFDAVAAEYQSLME</sequence>
<evidence type="ECO:0000313" key="2">
    <source>
        <dbReference type="EMBL" id="MCR9036971.1"/>
    </source>
</evidence>
<dbReference type="EMBL" id="JANSKA010000005">
    <property type="protein sequence ID" value="MCR9036971.1"/>
    <property type="molecule type" value="Genomic_DNA"/>
</dbReference>
<reference evidence="2 3" key="1">
    <citation type="submission" date="2022-08" db="EMBL/GenBank/DDBJ databases">
        <title>Tractidigestivibacter montrealensis type strain KD21.</title>
        <authorList>
            <person name="Diop K."/>
            <person name="Richard C."/>
            <person name="Routy B."/>
        </authorList>
    </citation>
    <scope>NUCLEOTIDE SEQUENCE [LARGE SCALE GENOMIC DNA]</scope>
    <source>
        <strain evidence="2 3">KD21</strain>
    </source>
</reference>
<dbReference type="Proteomes" id="UP001204320">
    <property type="component" value="Unassembled WGS sequence"/>
</dbReference>
<feature type="compositionally biased region" description="Acidic residues" evidence="1">
    <location>
        <begin position="1"/>
        <end position="26"/>
    </location>
</feature>
<dbReference type="RefSeq" id="WP_258499418.1">
    <property type="nucleotide sequence ID" value="NZ_JANSKA010000005.1"/>
</dbReference>
<accession>A0ABT1Z9V7</accession>
<protein>
    <submittedName>
        <fullName evidence="2">DUF1292 domain-containing protein</fullName>
    </submittedName>
</protein>
<feature type="region of interest" description="Disordered" evidence="1">
    <location>
        <begin position="1"/>
        <end position="37"/>
    </location>
</feature>
<dbReference type="Pfam" id="PF06949">
    <property type="entry name" value="DUF1292"/>
    <property type="match status" value="1"/>
</dbReference>
<dbReference type="InterPro" id="IPR009711">
    <property type="entry name" value="UPF0473"/>
</dbReference>
<evidence type="ECO:0000313" key="3">
    <source>
        <dbReference type="Proteomes" id="UP001204320"/>
    </source>
</evidence>
<keyword evidence="3" id="KW-1185">Reference proteome</keyword>
<organism evidence="2 3">
    <name type="scientific">Tractidigestivibacter montrealensis</name>
    <dbReference type="NCBI Taxonomy" id="2972466"/>
    <lineage>
        <taxon>Bacteria</taxon>
        <taxon>Bacillati</taxon>
        <taxon>Actinomycetota</taxon>
        <taxon>Coriobacteriia</taxon>
        <taxon>Coriobacteriales</taxon>
        <taxon>Atopobiaceae</taxon>
        <taxon>Tractidigestivibacter</taxon>
    </lineage>
</organism>